<evidence type="ECO:0000259" key="2">
    <source>
        <dbReference type="PROSITE" id="PS50887"/>
    </source>
</evidence>
<evidence type="ECO:0000256" key="1">
    <source>
        <dbReference type="SAM" id="Phobius"/>
    </source>
</evidence>
<dbReference type="RefSeq" id="WP_086960682.1">
    <property type="nucleotide sequence ID" value="NZ_AP018680.1"/>
</dbReference>
<dbReference type="InterPro" id="IPR043128">
    <property type="entry name" value="Rev_trsase/Diguanyl_cyclase"/>
</dbReference>
<dbReference type="CDD" id="cd01949">
    <property type="entry name" value="GGDEF"/>
    <property type="match status" value="1"/>
</dbReference>
<dbReference type="PANTHER" id="PTHR33121:SF79">
    <property type="entry name" value="CYCLIC DI-GMP PHOSPHODIESTERASE PDED-RELATED"/>
    <property type="match status" value="1"/>
</dbReference>
<keyword evidence="4" id="KW-1185">Reference proteome</keyword>
<dbReference type="EMBL" id="QPGL01000001">
    <property type="protein sequence ID" value="RCS73863.1"/>
    <property type="molecule type" value="Genomic_DNA"/>
</dbReference>
<reference evidence="3 4" key="1">
    <citation type="journal article" date="2017" name="Elife">
        <title>Extensive horizontal gene transfer in cheese-associated bacteria.</title>
        <authorList>
            <person name="Bonham K.S."/>
            <person name="Wolfe B.E."/>
            <person name="Dutton R.J."/>
        </authorList>
    </citation>
    <scope>NUCLEOTIDE SEQUENCE [LARGE SCALE GENOMIC DNA]</scope>
    <source>
        <strain evidence="3 4">JB196</strain>
    </source>
</reference>
<keyword evidence="1" id="KW-0472">Membrane</keyword>
<organism evidence="3 4">
    <name type="scientific">Vibrio casei</name>
    <dbReference type="NCBI Taxonomy" id="673372"/>
    <lineage>
        <taxon>Bacteria</taxon>
        <taxon>Pseudomonadati</taxon>
        <taxon>Pseudomonadota</taxon>
        <taxon>Gammaproteobacteria</taxon>
        <taxon>Vibrionales</taxon>
        <taxon>Vibrionaceae</taxon>
        <taxon>Vibrio</taxon>
    </lineage>
</organism>
<dbReference type="SUPFAM" id="SSF55073">
    <property type="entry name" value="Nucleotide cyclase"/>
    <property type="match status" value="1"/>
</dbReference>
<gene>
    <name evidence="3" type="ORF">CIK83_09825</name>
</gene>
<name>A0A368LQV6_9VIBR</name>
<dbReference type="Gene3D" id="3.30.70.270">
    <property type="match status" value="1"/>
</dbReference>
<dbReference type="AlphaFoldDB" id="A0A368LQV6"/>
<dbReference type="GO" id="GO:0071111">
    <property type="term" value="F:cyclic-guanylate-specific phosphodiesterase activity"/>
    <property type="evidence" value="ECO:0007669"/>
    <property type="project" value="InterPro"/>
</dbReference>
<dbReference type="PANTHER" id="PTHR33121">
    <property type="entry name" value="CYCLIC DI-GMP PHOSPHODIESTERASE PDEF"/>
    <property type="match status" value="1"/>
</dbReference>
<feature type="transmembrane region" description="Helical" evidence="1">
    <location>
        <begin position="175"/>
        <end position="194"/>
    </location>
</feature>
<protein>
    <submittedName>
        <fullName evidence="3">GGDEF domain-containing protein</fullName>
    </submittedName>
</protein>
<evidence type="ECO:0000313" key="4">
    <source>
        <dbReference type="Proteomes" id="UP000252479"/>
    </source>
</evidence>
<dbReference type="OrthoDB" id="5855854at2"/>
<dbReference type="InterPro" id="IPR050706">
    <property type="entry name" value="Cyclic-di-GMP_PDE-like"/>
</dbReference>
<feature type="transmembrane region" description="Helical" evidence="1">
    <location>
        <begin position="12"/>
        <end position="31"/>
    </location>
</feature>
<keyword evidence="1" id="KW-1133">Transmembrane helix</keyword>
<dbReference type="InterPro" id="IPR029787">
    <property type="entry name" value="Nucleotide_cyclase"/>
</dbReference>
<dbReference type="SMART" id="SM00267">
    <property type="entry name" value="GGDEF"/>
    <property type="match status" value="1"/>
</dbReference>
<dbReference type="NCBIfam" id="TIGR00254">
    <property type="entry name" value="GGDEF"/>
    <property type="match status" value="1"/>
</dbReference>
<dbReference type="PROSITE" id="PS50887">
    <property type="entry name" value="GGDEF"/>
    <property type="match status" value="1"/>
</dbReference>
<feature type="domain" description="GGDEF" evidence="2">
    <location>
        <begin position="228"/>
        <end position="364"/>
    </location>
</feature>
<dbReference type="InterPro" id="IPR000160">
    <property type="entry name" value="GGDEF_dom"/>
</dbReference>
<sequence>MLHFSKSLRLTVVVITLLTVFTISFFGSIYLQKRNETNIIHFYRSTSWYANRLPYQSERFLYNQKLYQLNAVSYDEFYEAYEVLWSRIDVFLTTSETKILRDNHPLVVEKVQELFSDIKSMDSDFQHPAQLHTAAFQKKINSALQHSKELRFKLSDVLNGKVTQAIHKANDYIELWQLIMFIICILLSANLLRFMQRFSALSKVDPLTQIGNRRGLFDYLKYRLNQNEFFAIVFMDLKRFKLINDEIGYEVGDQVLKMFANKIKKSQNCEVFRFGGDEFVLVADFKKNSPQKEDVITWMKALQQRLNFEYSSKEYTFPVMVRFGAACRQSNQEITTERLINNGIHALNEAKKAQDSDCVLYQDTIIQTQTNKHKKSLIQQWLSEGEVLPFNINLIPLYQKNKDELIALQFELLWKHNQEVCSHEWLTDHRLYLSILPYILRQVSKQNTKPILVKLTHLYQLERLLKTDVSDLFNTQKAAISLPKLPDLAHYELEFLHNNNIILAIEEITTHTYQQAKHLKHLRYWVPSSLPESPTHKNVLFELADSLKMDTLLNESLKGKVTSVSPKHRIILV</sequence>
<proteinExistence type="predicted"/>
<dbReference type="Proteomes" id="UP000252479">
    <property type="component" value="Unassembled WGS sequence"/>
</dbReference>
<dbReference type="Pfam" id="PF00990">
    <property type="entry name" value="GGDEF"/>
    <property type="match status" value="1"/>
</dbReference>
<keyword evidence="1" id="KW-0812">Transmembrane</keyword>
<accession>A0A368LQV6</accession>
<evidence type="ECO:0000313" key="3">
    <source>
        <dbReference type="EMBL" id="RCS73863.1"/>
    </source>
</evidence>
<dbReference type="GeneID" id="303189223"/>
<comment type="caution">
    <text evidence="3">The sequence shown here is derived from an EMBL/GenBank/DDBJ whole genome shotgun (WGS) entry which is preliminary data.</text>
</comment>